<gene>
    <name evidence="9" type="primary">ispE</name>
    <name evidence="12" type="ORF">C2E25_01415</name>
</gene>
<evidence type="ECO:0000256" key="4">
    <source>
        <dbReference type="ARBA" id="ARBA00022679"/>
    </source>
</evidence>
<evidence type="ECO:0000313" key="12">
    <source>
        <dbReference type="EMBL" id="PNU21549.1"/>
    </source>
</evidence>
<dbReference type="EMBL" id="PPFX01000002">
    <property type="protein sequence ID" value="PNU21549.1"/>
    <property type="molecule type" value="Genomic_DNA"/>
</dbReference>
<dbReference type="Gene3D" id="3.30.230.10">
    <property type="match status" value="1"/>
</dbReference>
<evidence type="ECO:0000256" key="7">
    <source>
        <dbReference type="ARBA" id="ARBA00022840"/>
    </source>
</evidence>
<keyword evidence="5 9" id="KW-0547">Nucleotide-binding</keyword>
<comment type="pathway">
    <text evidence="9">Isoprenoid biosynthesis; isopentenyl diphosphate biosynthesis via DXP pathway; isopentenyl diphosphate from 1-deoxy-D-xylulose 5-phosphate: step 3/6.</text>
</comment>
<dbReference type="HAMAP" id="MF_00061">
    <property type="entry name" value="IspE"/>
    <property type="match status" value="1"/>
</dbReference>
<evidence type="ECO:0000313" key="13">
    <source>
        <dbReference type="Proteomes" id="UP000236340"/>
    </source>
</evidence>
<dbReference type="SUPFAM" id="SSF55060">
    <property type="entry name" value="GHMP Kinase, C-terminal domain"/>
    <property type="match status" value="1"/>
</dbReference>
<dbReference type="GO" id="GO:0005524">
    <property type="term" value="F:ATP binding"/>
    <property type="evidence" value="ECO:0007669"/>
    <property type="project" value="UniProtKB-UniRule"/>
</dbReference>
<protein>
    <recommendedName>
        <fullName evidence="3 9">4-diphosphocytidyl-2-C-methyl-D-erythritol kinase</fullName>
        <shortName evidence="9">CMK</shortName>
        <ecNumber evidence="2 9">2.7.1.148</ecNumber>
    </recommendedName>
    <alternativeName>
        <fullName evidence="8 9">4-(cytidine-5'-diphospho)-2-C-methyl-D-erythritol kinase</fullName>
    </alternativeName>
</protein>
<dbReference type="Gene3D" id="3.30.70.890">
    <property type="entry name" value="GHMP kinase, C-terminal domain"/>
    <property type="match status" value="1"/>
</dbReference>
<keyword evidence="4 9" id="KW-0808">Transferase</keyword>
<comment type="caution">
    <text evidence="12">The sequence shown here is derived from an EMBL/GenBank/DDBJ whole genome shotgun (WGS) entry which is preliminary data.</text>
</comment>
<dbReference type="OrthoDB" id="9809438at2"/>
<evidence type="ECO:0000259" key="10">
    <source>
        <dbReference type="Pfam" id="PF00288"/>
    </source>
</evidence>
<feature type="active site" evidence="9">
    <location>
        <position position="138"/>
    </location>
</feature>
<dbReference type="Pfam" id="PF08544">
    <property type="entry name" value="GHMP_kinases_C"/>
    <property type="match status" value="1"/>
</dbReference>
<organism evidence="12 13">
    <name type="scientific">Geothermobacter hydrogeniphilus</name>
    <dbReference type="NCBI Taxonomy" id="1969733"/>
    <lineage>
        <taxon>Bacteria</taxon>
        <taxon>Pseudomonadati</taxon>
        <taxon>Thermodesulfobacteriota</taxon>
        <taxon>Desulfuromonadia</taxon>
        <taxon>Desulfuromonadales</taxon>
        <taxon>Geothermobacteraceae</taxon>
        <taxon>Geothermobacter</taxon>
    </lineage>
</organism>
<dbReference type="EC" id="2.7.1.148" evidence="2 9"/>
<dbReference type="UniPathway" id="UPA00056">
    <property type="reaction ID" value="UER00094"/>
</dbReference>
<evidence type="ECO:0000256" key="3">
    <source>
        <dbReference type="ARBA" id="ARBA00017473"/>
    </source>
</evidence>
<dbReference type="PIRSF" id="PIRSF010376">
    <property type="entry name" value="IspE"/>
    <property type="match status" value="1"/>
</dbReference>
<comment type="similarity">
    <text evidence="1 9">Belongs to the GHMP kinase family. IspE subfamily.</text>
</comment>
<dbReference type="GO" id="GO:0016114">
    <property type="term" value="P:terpenoid biosynthetic process"/>
    <property type="evidence" value="ECO:0007669"/>
    <property type="project" value="UniProtKB-UniRule"/>
</dbReference>
<dbReference type="AlphaFoldDB" id="A0A2K2HE71"/>
<dbReference type="GO" id="GO:0019288">
    <property type="term" value="P:isopentenyl diphosphate biosynthetic process, methylerythritol 4-phosphate pathway"/>
    <property type="evidence" value="ECO:0007669"/>
    <property type="project" value="UniProtKB-UniRule"/>
</dbReference>
<comment type="function">
    <text evidence="9">Catalyzes the phosphorylation of the position 2 hydroxy group of 4-diphosphocytidyl-2C-methyl-D-erythritol.</text>
</comment>
<dbReference type="Pfam" id="PF00288">
    <property type="entry name" value="GHMP_kinases_N"/>
    <property type="match status" value="1"/>
</dbReference>
<dbReference type="PANTHER" id="PTHR43527">
    <property type="entry name" value="4-DIPHOSPHOCYTIDYL-2-C-METHYL-D-ERYTHRITOL KINASE, CHLOROPLASTIC"/>
    <property type="match status" value="1"/>
</dbReference>
<dbReference type="NCBIfam" id="TIGR00154">
    <property type="entry name" value="ispE"/>
    <property type="match status" value="1"/>
</dbReference>
<dbReference type="InterPro" id="IPR013750">
    <property type="entry name" value="GHMP_kinase_C_dom"/>
</dbReference>
<keyword evidence="6 9" id="KW-0418">Kinase</keyword>
<evidence type="ECO:0000256" key="5">
    <source>
        <dbReference type="ARBA" id="ARBA00022741"/>
    </source>
</evidence>
<name>A0A2K2HE71_9BACT</name>
<feature type="domain" description="GHMP kinase C-terminal" evidence="11">
    <location>
        <begin position="204"/>
        <end position="269"/>
    </location>
</feature>
<evidence type="ECO:0000256" key="2">
    <source>
        <dbReference type="ARBA" id="ARBA00012052"/>
    </source>
</evidence>
<keyword evidence="7 9" id="KW-0067">ATP-binding</keyword>
<evidence type="ECO:0000256" key="6">
    <source>
        <dbReference type="ARBA" id="ARBA00022777"/>
    </source>
</evidence>
<dbReference type="InterPro" id="IPR004424">
    <property type="entry name" value="IspE"/>
</dbReference>
<dbReference type="SUPFAM" id="SSF54211">
    <property type="entry name" value="Ribosomal protein S5 domain 2-like"/>
    <property type="match status" value="1"/>
</dbReference>
<reference evidence="12 13" key="1">
    <citation type="journal article" date="2018" name="Genome Announc.">
        <title>Genome Sequence of Geothermobacter sp. HR-1 Iron Reducer from the Loihi Seamount.</title>
        <authorList>
            <person name="Smith H."/>
            <person name="Abuyen K."/>
            <person name="Tremblay J."/>
            <person name="Savalia P."/>
            <person name="Perez-Rodriguez I."/>
            <person name="Emerson D."/>
            <person name="Tully B."/>
            <person name="Amend J."/>
        </authorList>
    </citation>
    <scope>NUCLEOTIDE SEQUENCE [LARGE SCALE GENOMIC DNA]</scope>
    <source>
        <strain evidence="12 13">HR-1</strain>
    </source>
</reference>
<feature type="active site" evidence="9">
    <location>
        <position position="12"/>
    </location>
</feature>
<evidence type="ECO:0000256" key="8">
    <source>
        <dbReference type="ARBA" id="ARBA00032554"/>
    </source>
</evidence>
<evidence type="ECO:0000256" key="1">
    <source>
        <dbReference type="ARBA" id="ARBA00009684"/>
    </source>
</evidence>
<evidence type="ECO:0000259" key="11">
    <source>
        <dbReference type="Pfam" id="PF08544"/>
    </source>
</evidence>
<evidence type="ECO:0000256" key="9">
    <source>
        <dbReference type="HAMAP-Rule" id="MF_00061"/>
    </source>
</evidence>
<feature type="binding site" evidence="9">
    <location>
        <begin position="96"/>
        <end position="106"/>
    </location>
    <ligand>
        <name>ATP</name>
        <dbReference type="ChEBI" id="CHEBI:30616"/>
    </ligand>
</feature>
<dbReference type="Proteomes" id="UP000236340">
    <property type="component" value="Unassembled WGS sequence"/>
</dbReference>
<keyword evidence="9" id="KW-0414">Isoprene biosynthesis</keyword>
<comment type="catalytic activity">
    <reaction evidence="9">
        <text>4-CDP-2-C-methyl-D-erythritol + ATP = 4-CDP-2-C-methyl-D-erythritol 2-phosphate + ADP + H(+)</text>
        <dbReference type="Rhea" id="RHEA:18437"/>
        <dbReference type="ChEBI" id="CHEBI:15378"/>
        <dbReference type="ChEBI" id="CHEBI:30616"/>
        <dbReference type="ChEBI" id="CHEBI:57823"/>
        <dbReference type="ChEBI" id="CHEBI:57919"/>
        <dbReference type="ChEBI" id="CHEBI:456216"/>
        <dbReference type="EC" id="2.7.1.148"/>
    </reaction>
</comment>
<dbReference type="GO" id="GO:0050515">
    <property type="term" value="F:4-(cytidine 5'-diphospho)-2-C-methyl-D-erythritol kinase activity"/>
    <property type="evidence" value="ECO:0007669"/>
    <property type="project" value="UniProtKB-UniRule"/>
</dbReference>
<dbReference type="InterPro" id="IPR014721">
    <property type="entry name" value="Ribsml_uS5_D2-typ_fold_subgr"/>
</dbReference>
<dbReference type="InterPro" id="IPR020568">
    <property type="entry name" value="Ribosomal_Su5_D2-typ_SF"/>
</dbReference>
<feature type="domain" description="GHMP kinase N-terminal" evidence="10">
    <location>
        <begin position="68"/>
        <end position="144"/>
    </location>
</feature>
<proteinExistence type="inferred from homology"/>
<sequence length="282" mass="30244">MIEQTTFRAAAKINLCLHVLGRRSDGYHELAMLMQQVGLYDRVTITLRDRPGIEIVCPGLQLAAGEENIAARAARMVLEKAGARCGAVIAIEKQIPVAAGLGGGSSDAATVLRGLNQMLKAGLSVQEMMSMGIRLGADVPFFLLDSAAWATGIGECLRPVADLPRVWYLLVNPNIPVSTAWVFRNLGLTSPGQTAKLREFPRDSGDLVRLFHNDLEAVTCRRFPVVAEMKQKLLSAGALGALMSGSGATVFGLFDSESAAREAERFISSATGWSTFVVRSLP</sequence>
<dbReference type="NCBIfam" id="NF011202">
    <property type="entry name" value="PRK14608.1"/>
    <property type="match status" value="1"/>
</dbReference>
<accession>A0A2K2HE71</accession>
<dbReference type="InterPro" id="IPR036554">
    <property type="entry name" value="GHMP_kinase_C_sf"/>
</dbReference>
<dbReference type="PANTHER" id="PTHR43527:SF2">
    <property type="entry name" value="4-DIPHOSPHOCYTIDYL-2-C-METHYL-D-ERYTHRITOL KINASE, CHLOROPLASTIC"/>
    <property type="match status" value="1"/>
</dbReference>
<dbReference type="InterPro" id="IPR006204">
    <property type="entry name" value="GHMP_kinase_N_dom"/>
</dbReference>